<keyword evidence="3" id="KW-0732">Signal</keyword>
<evidence type="ECO:0000256" key="6">
    <source>
        <dbReference type="ARBA" id="ARBA00023157"/>
    </source>
</evidence>
<dbReference type="SUPFAM" id="SSF48726">
    <property type="entry name" value="Immunoglobulin"/>
    <property type="match status" value="1"/>
</dbReference>
<dbReference type="InterPro" id="IPR036179">
    <property type="entry name" value="Ig-like_dom_sf"/>
</dbReference>
<dbReference type="GeneTree" id="ENSGT01030000234556"/>
<reference evidence="9" key="1">
    <citation type="submission" date="2025-08" db="UniProtKB">
        <authorList>
            <consortium name="Ensembl"/>
        </authorList>
    </citation>
    <scope>IDENTIFICATION</scope>
</reference>
<evidence type="ECO:0000256" key="4">
    <source>
        <dbReference type="ARBA" id="ARBA00022989"/>
    </source>
</evidence>
<evidence type="ECO:0000256" key="1">
    <source>
        <dbReference type="ARBA" id="ARBA00004370"/>
    </source>
</evidence>
<dbReference type="Ensembl" id="ENSPTXT00000013844.1">
    <property type="protein sequence ID" value="ENSPTXP00000013425.1"/>
    <property type="gene ID" value="ENSPTXG00000009375.1"/>
</dbReference>
<feature type="domain" description="Ig-like" evidence="8">
    <location>
        <begin position="10"/>
        <end position="63"/>
    </location>
</feature>
<keyword evidence="7" id="KW-0393">Immunoglobulin domain</keyword>
<evidence type="ECO:0000256" key="5">
    <source>
        <dbReference type="ARBA" id="ARBA00023136"/>
    </source>
</evidence>
<gene>
    <name evidence="9" type="primary">MPZ</name>
</gene>
<proteinExistence type="predicted"/>
<protein>
    <submittedName>
        <fullName evidence="9">Myelin protein zero</fullName>
    </submittedName>
</protein>
<comment type="subcellular location">
    <subcellularLocation>
        <location evidence="1">Membrane</location>
    </subcellularLocation>
</comment>
<accession>A0A670YNI3</accession>
<dbReference type="PANTHER" id="PTHR13869">
    <property type="entry name" value="MYELIN P0 RELATED"/>
    <property type="match status" value="1"/>
</dbReference>
<dbReference type="GO" id="GO:0005886">
    <property type="term" value="C:plasma membrane"/>
    <property type="evidence" value="ECO:0007669"/>
    <property type="project" value="TreeGrafter"/>
</dbReference>
<dbReference type="AlphaFoldDB" id="A0A670YNI3"/>
<evidence type="ECO:0000259" key="8">
    <source>
        <dbReference type="PROSITE" id="PS50835"/>
    </source>
</evidence>
<dbReference type="Proteomes" id="UP000472273">
    <property type="component" value="Unplaced"/>
</dbReference>
<dbReference type="GO" id="GO:0042552">
    <property type="term" value="P:myelination"/>
    <property type="evidence" value="ECO:0007669"/>
    <property type="project" value="TreeGrafter"/>
</dbReference>
<dbReference type="Gene3D" id="2.60.40.10">
    <property type="entry name" value="Immunoglobulins"/>
    <property type="match status" value="1"/>
</dbReference>
<keyword evidence="5" id="KW-0472">Membrane</keyword>
<evidence type="ECO:0000256" key="3">
    <source>
        <dbReference type="ARBA" id="ARBA00022729"/>
    </source>
</evidence>
<keyword evidence="2" id="KW-0812">Transmembrane</keyword>
<evidence type="ECO:0000256" key="7">
    <source>
        <dbReference type="ARBA" id="ARBA00023319"/>
    </source>
</evidence>
<dbReference type="PANTHER" id="PTHR13869:SF7">
    <property type="entry name" value="MYELIN PROTEIN P0"/>
    <property type="match status" value="1"/>
</dbReference>
<dbReference type="PRINTS" id="PR00213">
    <property type="entry name" value="MYELINP0"/>
</dbReference>
<keyword evidence="6" id="KW-1015">Disulfide bond</keyword>
<name>A0A670YNI3_PSETE</name>
<evidence type="ECO:0000313" key="10">
    <source>
        <dbReference type="Proteomes" id="UP000472273"/>
    </source>
</evidence>
<keyword evidence="4" id="KW-1133">Transmembrane helix</keyword>
<organism evidence="9 10">
    <name type="scientific">Pseudonaja textilis</name>
    <name type="common">Eastern brown snake</name>
    <dbReference type="NCBI Taxonomy" id="8673"/>
    <lineage>
        <taxon>Eukaryota</taxon>
        <taxon>Metazoa</taxon>
        <taxon>Chordata</taxon>
        <taxon>Craniata</taxon>
        <taxon>Vertebrata</taxon>
        <taxon>Euteleostomi</taxon>
        <taxon>Lepidosauria</taxon>
        <taxon>Squamata</taxon>
        <taxon>Bifurcata</taxon>
        <taxon>Unidentata</taxon>
        <taxon>Episquamata</taxon>
        <taxon>Toxicofera</taxon>
        <taxon>Serpentes</taxon>
        <taxon>Colubroidea</taxon>
        <taxon>Elapidae</taxon>
        <taxon>Hydrophiinae</taxon>
        <taxon>Pseudonaja</taxon>
    </lineage>
</organism>
<dbReference type="InterPro" id="IPR000920">
    <property type="entry name" value="Myelin_P0-rel"/>
</dbReference>
<keyword evidence="10" id="KW-1185">Reference proteome</keyword>
<sequence>MGLRGKEWLPTTIKVYTANEIHGTVGSKIKLSCTFWSNEWISDDISITWHFQPERGKDRLFGN</sequence>
<evidence type="ECO:0000313" key="9">
    <source>
        <dbReference type="Ensembl" id="ENSPTXP00000013425.1"/>
    </source>
</evidence>
<dbReference type="InterPro" id="IPR007110">
    <property type="entry name" value="Ig-like_dom"/>
</dbReference>
<dbReference type="PROSITE" id="PS50835">
    <property type="entry name" value="IG_LIKE"/>
    <property type="match status" value="1"/>
</dbReference>
<dbReference type="InterPro" id="IPR013783">
    <property type="entry name" value="Ig-like_fold"/>
</dbReference>
<evidence type="ECO:0000256" key="2">
    <source>
        <dbReference type="ARBA" id="ARBA00022692"/>
    </source>
</evidence>
<reference evidence="9" key="2">
    <citation type="submission" date="2025-09" db="UniProtKB">
        <authorList>
            <consortium name="Ensembl"/>
        </authorList>
    </citation>
    <scope>IDENTIFICATION</scope>
</reference>